<evidence type="ECO:0000256" key="1">
    <source>
        <dbReference type="SAM" id="MobiDB-lite"/>
    </source>
</evidence>
<evidence type="ECO:0000313" key="2">
    <source>
        <dbReference type="EMBL" id="KAJ8397735.1"/>
    </source>
</evidence>
<gene>
    <name evidence="2" type="ORF">AAFF_G00434240</name>
</gene>
<accession>A0AAD7S853</accession>
<sequence>MEHLCLEQEGEKEWTRRNVLRLLVRFSNNELVPESRLAAVRHGVQTDSQRCGNRSTLKGDKKDRDEGRDDGDDVGGDDSAGINDKKNNNEEEKKMRKTGEARCSHVGPRYAQL</sequence>
<keyword evidence="3" id="KW-1185">Reference proteome</keyword>
<reference evidence="2" key="1">
    <citation type="journal article" date="2023" name="Science">
        <title>Genome structures resolve the early diversification of teleost fishes.</title>
        <authorList>
            <person name="Parey E."/>
            <person name="Louis A."/>
            <person name="Montfort J."/>
            <person name="Bouchez O."/>
            <person name="Roques C."/>
            <person name="Iampietro C."/>
            <person name="Lluch J."/>
            <person name="Castinel A."/>
            <person name="Donnadieu C."/>
            <person name="Desvignes T."/>
            <person name="Floi Bucao C."/>
            <person name="Jouanno E."/>
            <person name="Wen M."/>
            <person name="Mejri S."/>
            <person name="Dirks R."/>
            <person name="Jansen H."/>
            <person name="Henkel C."/>
            <person name="Chen W.J."/>
            <person name="Zahm M."/>
            <person name="Cabau C."/>
            <person name="Klopp C."/>
            <person name="Thompson A.W."/>
            <person name="Robinson-Rechavi M."/>
            <person name="Braasch I."/>
            <person name="Lecointre G."/>
            <person name="Bobe J."/>
            <person name="Postlethwait J.H."/>
            <person name="Berthelot C."/>
            <person name="Roest Crollius H."/>
            <person name="Guiguen Y."/>
        </authorList>
    </citation>
    <scope>NUCLEOTIDE SEQUENCE</scope>
    <source>
        <strain evidence="2">NC1722</strain>
    </source>
</reference>
<dbReference type="EMBL" id="JAINUG010000095">
    <property type="protein sequence ID" value="KAJ8397735.1"/>
    <property type="molecule type" value="Genomic_DNA"/>
</dbReference>
<feature type="region of interest" description="Disordered" evidence="1">
    <location>
        <begin position="42"/>
        <end position="113"/>
    </location>
</feature>
<name>A0AAD7S853_9TELE</name>
<evidence type="ECO:0000313" key="3">
    <source>
        <dbReference type="Proteomes" id="UP001221898"/>
    </source>
</evidence>
<feature type="compositionally biased region" description="Basic and acidic residues" evidence="1">
    <location>
        <begin position="83"/>
        <end position="103"/>
    </location>
</feature>
<feature type="compositionally biased region" description="Basic and acidic residues" evidence="1">
    <location>
        <begin position="57"/>
        <end position="67"/>
    </location>
</feature>
<proteinExistence type="predicted"/>
<protein>
    <submittedName>
        <fullName evidence="2">Uncharacterized protein</fullName>
    </submittedName>
</protein>
<organism evidence="2 3">
    <name type="scientific">Aldrovandia affinis</name>
    <dbReference type="NCBI Taxonomy" id="143900"/>
    <lineage>
        <taxon>Eukaryota</taxon>
        <taxon>Metazoa</taxon>
        <taxon>Chordata</taxon>
        <taxon>Craniata</taxon>
        <taxon>Vertebrata</taxon>
        <taxon>Euteleostomi</taxon>
        <taxon>Actinopterygii</taxon>
        <taxon>Neopterygii</taxon>
        <taxon>Teleostei</taxon>
        <taxon>Notacanthiformes</taxon>
        <taxon>Halosauridae</taxon>
        <taxon>Aldrovandia</taxon>
    </lineage>
</organism>
<dbReference type="AlphaFoldDB" id="A0AAD7S853"/>
<feature type="compositionally biased region" description="Polar residues" evidence="1">
    <location>
        <begin position="45"/>
        <end position="56"/>
    </location>
</feature>
<comment type="caution">
    <text evidence="2">The sequence shown here is derived from an EMBL/GenBank/DDBJ whole genome shotgun (WGS) entry which is preliminary data.</text>
</comment>
<dbReference type="Proteomes" id="UP001221898">
    <property type="component" value="Unassembled WGS sequence"/>
</dbReference>